<sequence>MIGFGSRWGARWLPSALAVLVALTGAIGLAVATNERYLPASTTAGACRPTWVTGWQAAAQPGQSLPGLAGATVRMVVRPQVTGSEVRLRLSNLYGDGPLAVGAVTAARSDGAAGLVLGTTRPVPFGGQQAVVIPPGGEVVSDAVPLVAEAGSPLAVSLFLPAAPGVLTQHYAMQAAYLSGRGDATFADAAAFGPQTPSSVVLTGIDVRTPRPVNSVVAVGDSITDGMGALPGQSWPDVLGARLVDAGGETTMAVLGAGISGNRLLADTGPQHGDVPLARFDRDVTAAGGATDVVLSIGTNDIAAGRSAAEIAAGLQQFAERARAAGKRVFLTTVTPSEAGPHGTPAAVATRQELNAWVREHGTAYADGVLDFAAAVADPAHPTRLAPEFDAGDGLHLTAAGYRAIAATIDPKMFTGSPCLAGDPPARVLVVDR</sequence>
<dbReference type="RefSeq" id="WP_142105869.1">
    <property type="nucleotide sequence ID" value="NZ_VFPH01000002.1"/>
</dbReference>
<evidence type="ECO:0000313" key="2">
    <source>
        <dbReference type="EMBL" id="TQM39097.1"/>
    </source>
</evidence>
<dbReference type="Gene3D" id="3.40.50.1110">
    <property type="entry name" value="SGNH hydrolase"/>
    <property type="match status" value="1"/>
</dbReference>
<dbReference type="InterPro" id="IPR036514">
    <property type="entry name" value="SGNH_hydro_sf"/>
</dbReference>
<protein>
    <submittedName>
        <fullName evidence="2">Lysophospholipase L1-like esterase</fullName>
    </submittedName>
</protein>
<dbReference type="PANTHER" id="PTHR43784:SF2">
    <property type="entry name" value="GDSL-LIKE LIPASE_ACYLHYDROLASE, PUTATIVE (AFU_ORTHOLOGUE AFUA_2G00820)-RELATED"/>
    <property type="match status" value="1"/>
</dbReference>
<proteinExistence type="predicted"/>
<dbReference type="EMBL" id="VFPH01000002">
    <property type="protein sequence ID" value="TQM39097.1"/>
    <property type="molecule type" value="Genomic_DNA"/>
</dbReference>
<organism evidence="2 3">
    <name type="scientific">Pseudonocardia cypriaca</name>
    <dbReference type="NCBI Taxonomy" id="882449"/>
    <lineage>
        <taxon>Bacteria</taxon>
        <taxon>Bacillati</taxon>
        <taxon>Actinomycetota</taxon>
        <taxon>Actinomycetes</taxon>
        <taxon>Pseudonocardiales</taxon>
        <taxon>Pseudonocardiaceae</taxon>
        <taxon>Pseudonocardia</taxon>
    </lineage>
</organism>
<evidence type="ECO:0000259" key="1">
    <source>
        <dbReference type="Pfam" id="PF13472"/>
    </source>
</evidence>
<dbReference type="OrthoDB" id="1828825at2"/>
<name>A0A543FZ43_9PSEU</name>
<reference evidence="2 3" key="1">
    <citation type="submission" date="2019-06" db="EMBL/GenBank/DDBJ databases">
        <title>Sequencing the genomes of 1000 actinobacteria strains.</title>
        <authorList>
            <person name="Klenk H.-P."/>
        </authorList>
    </citation>
    <scope>NUCLEOTIDE SEQUENCE [LARGE SCALE GENOMIC DNA]</scope>
    <source>
        <strain evidence="2 3">DSM 45511</strain>
    </source>
</reference>
<comment type="caution">
    <text evidence="2">The sequence shown here is derived from an EMBL/GenBank/DDBJ whole genome shotgun (WGS) entry which is preliminary data.</text>
</comment>
<dbReference type="InterPro" id="IPR013830">
    <property type="entry name" value="SGNH_hydro"/>
</dbReference>
<dbReference type="InterPro" id="IPR053140">
    <property type="entry name" value="GDSL_Rv0518-like"/>
</dbReference>
<dbReference type="AlphaFoldDB" id="A0A543FZ43"/>
<feature type="domain" description="SGNH hydrolase-type esterase" evidence="1">
    <location>
        <begin position="218"/>
        <end position="404"/>
    </location>
</feature>
<dbReference type="Proteomes" id="UP000319818">
    <property type="component" value="Unassembled WGS sequence"/>
</dbReference>
<dbReference type="SUPFAM" id="SSF52266">
    <property type="entry name" value="SGNH hydrolase"/>
    <property type="match status" value="1"/>
</dbReference>
<keyword evidence="3" id="KW-1185">Reference proteome</keyword>
<dbReference type="PANTHER" id="PTHR43784">
    <property type="entry name" value="GDSL-LIKE LIPASE/ACYLHYDROLASE, PUTATIVE (AFU_ORTHOLOGUE AFUA_2G00820)-RELATED"/>
    <property type="match status" value="1"/>
</dbReference>
<evidence type="ECO:0000313" key="3">
    <source>
        <dbReference type="Proteomes" id="UP000319818"/>
    </source>
</evidence>
<dbReference type="Pfam" id="PF13472">
    <property type="entry name" value="Lipase_GDSL_2"/>
    <property type="match status" value="1"/>
</dbReference>
<accession>A0A543FZ43</accession>
<gene>
    <name evidence="2" type="ORF">FB388_6352</name>
</gene>